<organism evidence="1 2">
    <name type="scientific">Candidatus Woesebacteria bacterium RIFCSPLOWO2_01_FULL_39_10b</name>
    <dbReference type="NCBI Taxonomy" id="1802517"/>
    <lineage>
        <taxon>Bacteria</taxon>
        <taxon>Candidatus Woeseibacteriota</taxon>
    </lineage>
</organism>
<dbReference type="AlphaFoldDB" id="A0A1F8B4S6"/>
<dbReference type="STRING" id="1802517.A2892_05305"/>
<accession>A0A1F8B4S6</accession>
<protein>
    <submittedName>
        <fullName evidence="1">Uncharacterized protein</fullName>
    </submittedName>
</protein>
<comment type="caution">
    <text evidence="1">The sequence shown here is derived from an EMBL/GenBank/DDBJ whole genome shotgun (WGS) entry which is preliminary data.</text>
</comment>
<evidence type="ECO:0000313" key="1">
    <source>
        <dbReference type="EMBL" id="OGM59024.1"/>
    </source>
</evidence>
<sequence>MLLWAVFTLGYLFGVFVTLAVFLKKDVLESQNEIFNSVNSENFVQTEPWQKFAQLIKINNFKGLRKGKTDYSKRLSEFSQRIFSFPKV</sequence>
<proteinExistence type="predicted"/>
<reference evidence="1 2" key="1">
    <citation type="journal article" date="2016" name="Nat. Commun.">
        <title>Thousands of microbial genomes shed light on interconnected biogeochemical processes in an aquifer system.</title>
        <authorList>
            <person name="Anantharaman K."/>
            <person name="Brown C.T."/>
            <person name="Hug L.A."/>
            <person name="Sharon I."/>
            <person name="Castelle C.J."/>
            <person name="Probst A.J."/>
            <person name="Thomas B.C."/>
            <person name="Singh A."/>
            <person name="Wilkins M.J."/>
            <person name="Karaoz U."/>
            <person name="Brodie E.L."/>
            <person name="Williams K.H."/>
            <person name="Hubbard S.S."/>
            <person name="Banfield J.F."/>
        </authorList>
    </citation>
    <scope>NUCLEOTIDE SEQUENCE [LARGE SCALE GENOMIC DNA]</scope>
</reference>
<evidence type="ECO:0000313" key="2">
    <source>
        <dbReference type="Proteomes" id="UP000176404"/>
    </source>
</evidence>
<dbReference type="EMBL" id="MGHD01000025">
    <property type="protein sequence ID" value="OGM59024.1"/>
    <property type="molecule type" value="Genomic_DNA"/>
</dbReference>
<dbReference type="Proteomes" id="UP000176404">
    <property type="component" value="Unassembled WGS sequence"/>
</dbReference>
<name>A0A1F8B4S6_9BACT</name>
<gene>
    <name evidence="1" type="ORF">A2892_05305</name>
</gene>